<gene>
    <name evidence="9" type="ORF">MMF94_14515</name>
</gene>
<dbReference type="EMBL" id="JAKXMK010000011">
    <property type="protein sequence ID" value="MCH6166899.1"/>
    <property type="molecule type" value="Genomic_DNA"/>
</dbReference>
<protein>
    <recommendedName>
        <fullName evidence="3">alcohol dehydrogenase</fullName>
        <ecNumber evidence="3">1.1.1.1</ecNumber>
    </recommendedName>
</protein>
<comment type="similarity">
    <text evidence="2 7">Belongs to the zinc-containing alcohol dehydrogenase family.</text>
</comment>
<dbReference type="InterPro" id="IPR002328">
    <property type="entry name" value="ADH_Zn_CS"/>
</dbReference>
<keyword evidence="6" id="KW-0560">Oxidoreductase</keyword>
<keyword evidence="5 7" id="KW-0862">Zinc</keyword>
<dbReference type="InterPro" id="IPR013149">
    <property type="entry name" value="ADH-like_C"/>
</dbReference>
<organism evidence="9 10">
    <name type="scientific">Pseudonocardia alaniniphila</name>
    <dbReference type="NCBI Taxonomy" id="75291"/>
    <lineage>
        <taxon>Bacteria</taxon>
        <taxon>Bacillati</taxon>
        <taxon>Actinomycetota</taxon>
        <taxon>Actinomycetes</taxon>
        <taxon>Pseudonocardiales</taxon>
        <taxon>Pseudonocardiaceae</taxon>
        <taxon>Pseudonocardia</taxon>
    </lineage>
</organism>
<feature type="domain" description="Enoyl reductase (ER)" evidence="8">
    <location>
        <begin position="128"/>
        <end position="453"/>
    </location>
</feature>
<dbReference type="InterPro" id="IPR036291">
    <property type="entry name" value="NAD(P)-bd_dom_sf"/>
</dbReference>
<dbReference type="PANTHER" id="PTHR42940:SF7">
    <property type="entry name" value="ALCOHOL DEHYDROGENASE-LIKE N-TERMINAL DOMAIN-CONTAINING PROTEIN"/>
    <property type="match status" value="1"/>
</dbReference>
<dbReference type="Gene3D" id="2.30.110.10">
    <property type="entry name" value="Electron Transport, Fmn-binding Protein, Chain A"/>
    <property type="match status" value="1"/>
</dbReference>
<keyword evidence="4 7" id="KW-0479">Metal-binding</keyword>
<dbReference type="SUPFAM" id="SSF51735">
    <property type="entry name" value="NAD(P)-binding Rossmann-fold domains"/>
    <property type="match status" value="1"/>
</dbReference>
<evidence type="ECO:0000259" key="8">
    <source>
        <dbReference type="SMART" id="SM00829"/>
    </source>
</evidence>
<evidence type="ECO:0000313" key="9">
    <source>
        <dbReference type="EMBL" id="MCH6166899.1"/>
    </source>
</evidence>
<dbReference type="InterPro" id="IPR002563">
    <property type="entry name" value="Flavin_Rdtase-like_dom"/>
</dbReference>
<dbReference type="PROSITE" id="PS00059">
    <property type="entry name" value="ADH_ZINC"/>
    <property type="match status" value="1"/>
</dbReference>
<dbReference type="SMART" id="SM00829">
    <property type="entry name" value="PKS_ER"/>
    <property type="match status" value="1"/>
</dbReference>
<evidence type="ECO:0000256" key="2">
    <source>
        <dbReference type="ARBA" id="ARBA00008072"/>
    </source>
</evidence>
<dbReference type="PANTHER" id="PTHR42940">
    <property type="entry name" value="ALCOHOL DEHYDROGENASE 1-RELATED"/>
    <property type="match status" value="1"/>
</dbReference>
<evidence type="ECO:0000256" key="5">
    <source>
        <dbReference type="ARBA" id="ARBA00022833"/>
    </source>
</evidence>
<evidence type="ECO:0000256" key="6">
    <source>
        <dbReference type="ARBA" id="ARBA00023002"/>
    </source>
</evidence>
<reference evidence="9 10" key="1">
    <citation type="submission" date="2022-03" db="EMBL/GenBank/DDBJ databases">
        <title>Pseudonocardia alaer sp. nov., a novel actinomycete isolated from reed forest soil.</title>
        <authorList>
            <person name="Wang L."/>
        </authorList>
    </citation>
    <scope>NUCLEOTIDE SEQUENCE [LARGE SCALE GENOMIC DNA]</scope>
    <source>
        <strain evidence="9 10">Y-16303</strain>
    </source>
</reference>
<evidence type="ECO:0000256" key="1">
    <source>
        <dbReference type="ARBA" id="ARBA00001947"/>
    </source>
</evidence>
<dbReference type="SUPFAM" id="SSF50129">
    <property type="entry name" value="GroES-like"/>
    <property type="match status" value="1"/>
</dbReference>
<dbReference type="InterPro" id="IPR020843">
    <property type="entry name" value="ER"/>
</dbReference>
<dbReference type="InterPro" id="IPR011032">
    <property type="entry name" value="GroES-like_sf"/>
</dbReference>
<dbReference type="InterPro" id="IPR012349">
    <property type="entry name" value="Split_barrel_FMN-bd"/>
</dbReference>
<proteinExistence type="inferred from homology"/>
<evidence type="ECO:0000313" key="10">
    <source>
        <dbReference type="Proteomes" id="UP001299970"/>
    </source>
</evidence>
<evidence type="ECO:0000256" key="4">
    <source>
        <dbReference type="ARBA" id="ARBA00022723"/>
    </source>
</evidence>
<dbReference type="RefSeq" id="WP_241036926.1">
    <property type="nucleotide sequence ID" value="NZ_BAAAJF010000036.1"/>
</dbReference>
<dbReference type="Proteomes" id="UP001299970">
    <property type="component" value="Unassembled WGS sequence"/>
</dbReference>
<comment type="cofactor">
    <cofactor evidence="1 7">
        <name>Zn(2+)</name>
        <dbReference type="ChEBI" id="CHEBI:29105"/>
    </cofactor>
</comment>
<name>A0ABS9TED7_9PSEU</name>
<dbReference type="Pfam" id="PF08240">
    <property type="entry name" value="ADH_N"/>
    <property type="match status" value="1"/>
</dbReference>
<dbReference type="Gene3D" id="3.90.180.10">
    <property type="entry name" value="Medium-chain alcohol dehydrogenases, catalytic domain"/>
    <property type="match status" value="1"/>
</dbReference>
<dbReference type="EC" id="1.1.1.1" evidence="3"/>
<dbReference type="Pfam" id="PF00107">
    <property type="entry name" value="ADH_zinc_N"/>
    <property type="match status" value="1"/>
</dbReference>
<comment type="caution">
    <text evidence="9">The sequence shown here is derived from an EMBL/GenBank/DDBJ whole genome shotgun (WGS) entry which is preliminary data.</text>
</comment>
<dbReference type="Gene3D" id="3.40.50.720">
    <property type="entry name" value="NAD(P)-binding Rossmann-like Domain"/>
    <property type="match status" value="1"/>
</dbReference>
<sequence>MVNLPTAELLDELVHTSIEYASDVDEFDAATLTATACERIAAPRIGEAPASFECVLHSTMDLGSSTWVMGTVVYAHFRARPAGDDFTMDPARLCPLGRMPGHTFCTKMNVVPRNRIEVQALRTAVATAIDEPLTFTEREVPEPGPGEVLVKITACGVCYTDLDVLQGHWPIARFPVVPGHEITGVVAATGPGVSWPEAGTSVGTQILGDSCRHCDYCVRGEQILCRQKRFTGIVMDGGYAEYAVLKADFVIPLPDGLDPVAAAPLMCAGLTAFNSLRQAGITPTSRVAIVGAGGVGALAVRYAVAMGARVAVISRSNRREAAAREMGAERFIATEDSDPAEALRAWDGGADLILNSSPSTSAAAATFTGLVPDGTLVLCGYGPEPLSLPAEPMALNRLHVMANPSGSPHDTRDTLAFSAAHGILPEFTPIDLRDANTVLDAMAKGDSGKRSVITFN</sequence>
<evidence type="ECO:0000256" key="7">
    <source>
        <dbReference type="RuleBase" id="RU361277"/>
    </source>
</evidence>
<keyword evidence="10" id="KW-1185">Reference proteome</keyword>
<dbReference type="InterPro" id="IPR013154">
    <property type="entry name" value="ADH-like_N"/>
</dbReference>
<accession>A0ABS9TED7</accession>
<dbReference type="Pfam" id="PF01613">
    <property type="entry name" value="Flavin_Reduct"/>
    <property type="match status" value="1"/>
</dbReference>
<evidence type="ECO:0000256" key="3">
    <source>
        <dbReference type="ARBA" id="ARBA00013190"/>
    </source>
</evidence>
<dbReference type="SUPFAM" id="SSF50475">
    <property type="entry name" value="FMN-binding split barrel"/>
    <property type="match status" value="1"/>
</dbReference>